<dbReference type="AlphaFoldDB" id="A0A171CUI8"/>
<gene>
    <name evidence="10" type="ORF">PS9374_02893</name>
</gene>
<dbReference type="CDD" id="cd00082">
    <property type="entry name" value="HisKA"/>
    <property type="match status" value="1"/>
</dbReference>
<dbReference type="PANTHER" id="PTHR43711:SF1">
    <property type="entry name" value="HISTIDINE KINASE 1"/>
    <property type="match status" value="1"/>
</dbReference>
<dbReference type="Gene3D" id="3.30.565.10">
    <property type="entry name" value="Histidine kinase-like ATPase, C-terminal domain"/>
    <property type="match status" value="1"/>
</dbReference>
<dbReference type="EMBL" id="BDCX01000006">
    <property type="protein sequence ID" value="GAT67240.1"/>
    <property type="molecule type" value="Genomic_DNA"/>
</dbReference>
<feature type="domain" description="Histidine kinase" evidence="9">
    <location>
        <begin position="189"/>
        <end position="404"/>
    </location>
</feature>
<dbReference type="GO" id="GO:0005886">
    <property type="term" value="C:plasma membrane"/>
    <property type="evidence" value="ECO:0007669"/>
    <property type="project" value="UniProtKB-SubCell"/>
</dbReference>
<keyword evidence="11" id="KW-1185">Reference proteome</keyword>
<dbReference type="InterPro" id="IPR029016">
    <property type="entry name" value="GAF-like_dom_sf"/>
</dbReference>
<dbReference type="InterPro" id="IPR005467">
    <property type="entry name" value="His_kinase_dom"/>
</dbReference>
<dbReference type="SMART" id="SM00388">
    <property type="entry name" value="HisKA"/>
    <property type="match status" value="1"/>
</dbReference>
<feature type="compositionally biased region" description="Pro residues" evidence="8">
    <location>
        <begin position="402"/>
        <end position="411"/>
    </location>
</feature>
<evidence type="ECO:0000256" key="3">
    <source>
        <dbReference type="ARBA" id="ARBA00012438"/>
    </source>
</evidence>
<dbReference type="PROSITE" id="PS50109">
    <property type="entry name" value="HIS_KIN"/>
    <property type="match status" value="1"/>
</dbReference>
<comment type="catalytic activity">
    <reaction evidence="1">
        <text>ATP + protein L-histidine = ADP + protein N-phospho-L-histidine.</text>
        <dbReference type="EC" id="2.7.13.3"/>
    </reaction>
</comment>
<evidence type="ECO:0000256" key="5">
    <source>
        <dbReference type="ARBA" id="ARBA00022679"/>
    </source>
</evidence>
<keyword evidence="7" id="KW-0902">Two-component regulatory system</keyword>
<dbReference type="Pfam" id="PF02518">
    <property type="entry name" value="HATPase_c"/>
    <property type="match status" value="1"/>
</dbReference>
<evidence type="ECO:0000256" key="6">
    <source>
        <dbReference type="ARBA" id="ARBA00022777"/>
    </source>
</evidence>
<keyword evidence="6 10" id="KW-0418">Kinase</keyword>
<sequence length="411" mass="44845">MTERTAEHDRSESARLRELADLDALDVLVEPAFQAIAELAAHICRAPIALVNLIGARRQYFKGHTGTTAAHMSRRVEFCPHTLEARQVVQVADALAEPRFRDDPAVTGEPYVRAYLGAPMITSHDVPVGVVCVFDHRPRHWDPSCHRAMTTLAGCATGLLELRHHHRRSAEVTARLREAEELKNAFLRTVNHELRTPLTSITSYLELMEGGDLPPAVEQQFMQVITRNSRRLHVLLDELLLLASLNADTVAFTPHGEDLVAIARAAVDDIAATACAAGQHLTLHAPARAPIRADAGRLQHALWQVLDNAVKFTPPGGSIDVTVTTDPAPAVEVRDDGLGMEEDDLRRVFDDFYRVSGVEERGIGDIGVGLPIVDKIVRMHGGKVDIDSRPGAGTRVRLTLPGPAPAGQPEP</sequence>
<dbReference type="GO" id="GO:0000155">
    <property type="term" value="F:phosphorelay sensor kinase activity"/>
    <property type="evidence" value="ECO:0007669"/>
    <property type="project" value="InterPro"/>
</dbReference>
<keyword evidence="5" id="KW-0808">Transferase</keyword>
<evidence type="ECO:0000256" key="2">
    <source>
        <dbReference type="ARBA" id="ARBA00004236"/>
    </source>
</evidence>
<proteinExistence type="predicted"/>
<dbReference type="EC" id="2.7.13.3" evidence="3"/>
<dbReference type="Pfam" id="PF01590">
    <property type="entry name" value="GAF"/>
    <property type="match status" value="1"/>
</dbReference>
<dbReference type="SUPFAM" id="SSF55781">
    <property type="entry name" value="GAF domain-like"/>
    <property type="match status" value="1"/>
</dbReference>
<comment type="subcellular location">
    <subcellularLocation>
        <location evidence="2">Cell membrane</location>
    </subcellularLocation>
</comment>
<organism evidence="10 11">
    <name type="scientific">Planomonospora sphaerica</name>
    <dbReference type="NCBI Taxonomy" id="161355"/>
    <lineage>
        <taxon>Bacteria</taxon>
        <taxon>Bacillati</taxon>
        <taxon>Actinomycetota</taxon>
        <taxon>Actinomycetes</taxon>
        <taxon>Streptosporangiales</taxon>
        <taxon>Streptosporangiaceae</taxon>
        <taxon>Planomonospora</taxon>
    </lineage>
</organism>
<reference evidence="11" key="2">
    <citation type="submission" date="2016-04" db="EMBL/GenBank/DDBJ databases">
        <title>Planomonospora sphaerica JCM9374 whole genome shotgun sequence.</title>
        <authorList>
            <person name="Suzuki T."/>
            <person name="Dohra H."/>
            <person name="Kodani S."/>
        </authorList>
    </citation>
    <scope>NUCLEOTIDE SEQUENCE [LARGE SCALE GENOMIC DNA]</scope>
    <source>
        <strain evidence="11">JCM 9374</strain>
    </source>
</reference>
<dbReference type="SMART" id="SM00065">
    <property type="entry name" value="GAF"/>
    <property type="match status" value="1"/>
</dbReference>
<dbReference type="SUPFAM" id="SSF55874">
    <property type="entry name" value="ATPase domain of HSP90 chaperone/DNA topoisomerase II/histidine kinase"/>
    <property type="match status" value="1"/>
</dbReference>
<dbReference type="InterPro" id="IPR004358">
    <property type="entry name" value="Sig_transdc_His_kin-like_C"/>
</dbReference>
<evidence type="ECO:0000313" key="10">
    <source>
        <dbReference type="EMBL" id="GAT67240.1"/>
    </source>
</evidence>
<dbReference type="CDD" id="cd00075">
    <property type="entry name" value="HATPase"/>
    <property type="match status" value="1"/>
</dbReference>
<protein>
    <recommendedName>
        <fullName evidence="3">histidine kinase</fullName>
        <ecNumber evidence="3">2.7.13.3</ecNumber>
    </recommendedName>
</protein>
<evidence type="ECO:0000256" key="7">
    <source>
        <dbReference type="ARBA" id="ARBA00023012"/>
    </source>
</evidence>
<accession>A0A171CUI8</accession>
<dbReference type="InterPro" id="IPR050736">
    <property type="entry name" value="Sensor_HK_Regulatory"/>
</dbReference>
<keyword evidence="4" id="KW-0597">Phosphoprotein</keyword>
<dbReference type="InterPro" id="IPR003661">
    <property type="entry name" value="HisK_dim/P_dom"/>
</dbReference>
<dbReference type="OrthoDB" id="9808408at2"/>
<feature type="region of interest" description="Disordered" evidence="8">
    <location>
        <begin position="389"/>
        <end position="411"/>
    </location>
</feature>
<dbReference type="STRING" id="161355.PS9374_02893"/>
<evidence type="ECO:0000259" key="9">
    <source>
        <dbReference type="PROSITE" id="PS50109"/>
    </source>
</evidence>
<name>A0A171CUI8_9ACTN</name>
<dbReference type="PRINTS" id="PR00344">
    <property type="entry name" value="BCTRLSENSOR"/>
</dbReference>
<dbReference type="InterPro" id="IPR003018">
    <property type="entry name" value="GAF"/>
</dbReference>
<evidence type="ECO:0000313" key="11">
    <source>
        <dbReference type="Proteomes" id="UP000077701"/>
    </source>
</evidence>
<evidence type="ECO:0000256" key="4">
    <source>
        <dbReference type="ARBA" id="ARBA00022553"/>
    </source>
</evidence>
<evidence type="ECO:0000256" key="1">
    <source>
        <dbReference type="ARBA" id="ARBA00000085"/>
    </source>
</evidence>
<dbReference type="InterPro" id="IPR036890">
    <property type="entry name" value="HATPase_C_sf"/>
</dbReference>
<dbReference type="PANTHER" id="PTHR43711">
    <property type="entry name" value="TWO-COMPONENT HISTIDINE KINASE"/>
    <property type="match status" value="1"/>
</dbReference>
<dbReference type="InterPro" id="IPR003594">
    <property type="entry name" value="HATPase_dom"/>
</dbReference>
<dbReference type="RefSeq" id="WP_068897321.1">
    <property type="nucleotide sequence ID" value="NZ_BDCX01000006.1"/>
</dbReference>
<dbReference type="Gene3D" id="1.10.287.130">
    <property type="match status" value="1"/>
</dbReference>
<dbReference type="Pfam" id="PF00512">
    <property type="entry name" value="HisKA"/>
    <property type="match status" value="1"/>
</dbReference>
<dbReference type="Gene3D" id="3.30.450.40">
    <property type="match status" value="1"/>
</dbReference>
<reference evidence="10 11" key="1">
    <citation type="journal article" date="2016" name="Genome Announc.">
        <title>Draft Genome Sequence of Planomonospora sphaerica JCM9374, a Rare Actinomycete.</title>
        <authorList>
            <person name="Dohra H."/>
            <person name="Suzuki T."/>
            <person name="Inoue Y."/>
            <person name="Kodani S."/>
        </authorList>
    </citation>
    <scope>NUCLEOTIDE SEQUENCE [LARGE SCALE GENOMIC DNA]</scope>
    <source>
        <strain evidence="10 11">JCM 9374</strain>
    </source>
</reference>
<evidence type="ECO:0000256" key="8">
    <source>
        <dbReference type="SAM" id="MobiDB-lite"/>
    </source>
</evidence>
<dbReference type="SUPFAM" id="SSF47384">
    <property type="entry name" value="Homodimeric domain of signal transducing histidine kinase"/>
    <property type="match status" value="1"/>
</dbReference>
<dbReference type="SMART" id="SM00387">
    <property type="entry name" value="HATPase_c"/>
    <property type="match status" value="1"/>
</dbReference>
<dbReference type="InterPro" id="IPR036097">
    <property type="entry name" value="HisK_dim/P_sf"/>
</dbReference>
<comment type="caution">
    <text evidence="10">The sequence shown here is derived from an EMBL/GenBank/DDBJ whole genome shotgun (WGS) entry which is preliminary data.</text>
</comment>
<dbReference type="Proteomes" id="UP000077701">
    <property type="component" value="Unassembled WGS sequence"/>
</dbReference>